<protein>
    <submittedName>
        <fullName evidence="1">Heat shock 70 kDa protein 12B</fullName>
    </submittedName>
</protein>
<dbReference type="HOGENOM" id="CLU_2252607_0_0_1"/>
<dbReference type="PANTHER" id="PTHR14187:SF46">
    <property type="entry name" value="HEAT SHOCK 70 KDA PROTEIN 12A"/>
    <property type="match status" value="1"/>
</dbReference>
<sequence length="111" mass="12831">MLTSSKGGKQLREKIVVAAIDFGSTYSGYAFSFSDDFKTNPLRIHTNLWSSVQFCGLSYKAPTTVLLKPNKMFHSFGYDAEEKYAELSEAEEHKEWYYFSHFKMKLMNALF</sequence>
<dbReference type="AlphaFoldDB" id="K1R689"/>
<reference evidence="1" key="1">
    <citation type="journal article" date="2012" name="Nature">
        <title>The oyster genome reveals stress adaptation and complexity of shell formation.</title>
        <authorList>
            <person name="Zhang G."/>
            <person name="Fang X."/>
            <person name="Guo X."/>
            <person name="Li L."/>
            <person name="Luo R."/>
            <person name="Xu F."/>
            <person name="Yang P."/>
            <person name="Zhang L."/>
            <person name="Wang X."/>
            <person name="Qi H."/>
            <person name="Xiong Z."/>
            <person name="Que H."/>
            <person name="Xie Y."/>
            <person name="Holland P.W."/>
            <person name="Paps J."/>
            <person name="Zhu Y."/>
            <person name="Wu F."/>
            <person name="Chen Y."/>
            <person name="Wang J."/>
            <person name="Peng C."/>
            <person name="Meng J."/>
            <person name="Yang L."/>
            <person name="Liu J."/>
            <person name="Wen B."/>
            <person name="Zhang N."/>
            <person name="Huang Z."/>
            <person name="Zhu Q."/>
            <person name="Feng Y."/>
            <person name="Mount A."/>
            <person name="Hedgecock D."/>
            <person name="Xu Z."/>
            <person name="Liu Y."/>
            <person name="Domazet-Loso T."/>
            <person name="Du Y."/>
            <person name="Sun X."/>
            <person name="Zhang S."/>
            <person name="Liu B."/>
            <person name="Cheng P."/>
            <person name="Jiang X."/>
            <person name="Li J."/>
            <person name="Fan D."/>
            <person name="Wang W."/>
            <person name="Fu W."/>
            <person name="Wang T."/>
            <person name="Wang B."/>
            <person name="Zhang J."/>
            <person name="Peng Z."/>
            <person name="Li Y."/>
            <person name="Li N."/>
            <person name="Wang J."/>
            <person name="Chen M."/>
            <person name="He Y."/>
            <person name="Tan F."/>
            <person name="Song X."/>
            <person name="Zheng Q."/>
            <person name="Huang R."/>
            <person name="Yang H."/>
            <person name="Du X."/>
            <person name="Chen L."/>
            <person name="Yang M."/>
            <person name="Gaffney P.M."/>
            <person name="Wang S."/>
            <person name="Luo L."/>
            <person name="She Z."/>
            <person name="Ming Y."/>
            <person name="Huang W."/>
            <person name="Zhang S."/>
            <person name="Huang B."/>
            <person name="Zhang Y."/>
            <person name="Qu T."/>
            <person name="Ni P."/>
            <person name="Miao G."/>
            <person name="Wang J."/>
            <person name="Wang Q."/>
            <person name="Steinberg C.E."/>
            <person name="Wang H."/>
            <person name="Li N."/>
            <person name="Qian L."/>
            <person name="Zhang G."/>
            <person name="Li Y."/>
            <person name="Yang H."/>
            <person name="Liu X."/>
            <person name="Wang J."/>
            <person name="Yin Y."/>
            <person name="Wang J."/>
        </authorList>
    </citation>
    <scope>NUCLEOTIDE SEQUENCE [LARGE SCALE GENOMIC DNA]</scope>
    <source>
        <strain evidence="1">05x7-T-G4-1.051#20</strain>
    </source>
</reference>
<dbReference type="PANTHER" id="PTHR14187">
    <property type="entry name" value="ALPHA KINASE/ELONGATION FACTOR 2 KINASE"/>
    <property type="match status" value="1"/>
</dbReference>
<keyword evidence="1" id="KW-0346">Stress response</keyword>
<proteinExistence type="predicted"/>
<organism evidence="1">
    <name type="scientific">Magallana gigas</name>
    <name type="common">Pacific oyster</name>
    <name type="synonym">Crassostrea gigas</name>
    <dbReference type="NCBI Taxonomy" id="29159"/>
    <lineage>
        <taxon>Eukaryota</taxon>
        <taxon>Metazoa</taxon>
        <taxon>Spiralia</taxon>
        <taxon>Lophotrochozoa</taxon>
        <taxon>Mollusca</taxon>
        <taxon>Bivalvia</taxon>
        <taxon>Autobranchia</taxon>
        <taxon>Pteriomorphia</taxon>
        <taxon>Ostreida</taxon>
        <taxon>Ostreoidea</taxon>
        <taxon>Ostreidae</taxon>
        <taxon>Magallana</taxon>
    </lineage>
</organism>
<dbReference type="InParanoid" id="K1R689"/>
<name>K1R689_MAGGI</name>
<dbReference type="EMBL" id="JH818254">
    <property type="protein sequence ID" value="EKC36745.1"/>
    <property type="molecule type" value="Genomic_DNA"/>
</dbReference>
<dbReference type="Gene3D" id="3.30.420.40">
    <property type="match status" value="1"/>
</dbReference>
<evidence type="ECO:0000313" key="1">
    <source>
        <dbReference type="EMBL" id="EKC36745.1"/>
    </source>
</evidence>
<gene>
    <name evidence="1" type="ORF">CGI_10014217</name>
</gene>
<accession>K1R689</accession>